<feature type="domain" description="TGS" evidence="7">
    <location>
        <begin position="401"/>
        <end position="462"/>
    </location>
</feature>
<dbReference type="Proteomes" id="UP000065807">
    <property type="component" value="Chromosome"/>
</dbReference>
<evidence type="ECO:0000256" key="4">
    <source>
        <dbReference type="RuleBase" id="RU003847"/>
    </source>
</evidence>
<comment type="function">
    <text evidence="4">In eubacteria ppGpp (guanosine 3'-diphosphate 5'-diphosphate) is a mediator of the stringent response that coordinates a variety of cellular activities in response to changes in nutritional abundance.</text>
</comment>
<dbReference type="InterPro" id="IPR012675">
    <property type="entry name" value="Beta-grasp_dom_sf"/>
</dbReference>
<dbReference type="NCBIfam" id="TIGR00691">
    <property type="entry name" value="spoT_relA"/>
    <property type="match status" value="1"/>
</dbReference>
<comment type="pathway">
    <text evidence="1">Purine metabolism; ppGpp biosynthesis; ppGpp from GTP: step 1/2.</text>
</comment>
<dbReference type="SUPFAM" id="SSF81301">
    <property type="entry name" value="Nucleotidyltransferase"/>
    <property type="match status" value="1"/>
</dbReference>
<dbReference type="SUPFAM" id="SSF55021">
    <property type="entry name" value="ACT-like"/>
    <property type="match status" value="1"/>
</dbReference>
<dbReference type="CDD" id="cd00077">
    <property type="entry name" value="HDc"/>
    <property type="match status" value="1"/>
</dbReference>
<dbReference type="PROSITE" id="PS51880">
    <property type="entry name" value="TGS"/>
    <property type="match status" value="1"/>
</dbReference>
<dbReference type="GO" id="GO:0005886">
    <property type="term" value="C:plasma membrane"/>
    <property type="evidence" value="ECO:0007669"/>
    <property type="project" value="TreeGrafter"/>
</dbReference>
<dbReference type="InterPro" id="IPR043519">
    <property type="entry name" value="NT_sf"/>
</dbReference>
<dbReference type="CDD" id="cd01668">
    <property type="entry name" value="TGS_RSH"/>
    <property type="match status" value="1"/>
</dbReference>
<dbReference type="UniPathway" id="UPA00908">
    <property type="reaction ID" value="UER00884"/>
</dbReference>
<dbReference type="PANTHER" id="PTHR21262">
    <property type="entry name" value="GUANOSINE-3',5'-BIS DIPHOSPHATE 3'-PYROPHOSPHOHYDROLASE"/>
    <property type="match status" value="1"/>
</dbReference>
<dbReference type="InterPro" id="IPR045600">
    <property type="entry name" value="RelA/SpoT_AH_RIS"/>
</dbReference>
<comment type="similarity">
    <text evidence="4">Belongs to the relA/spoT family.</text>
</comment>
<keyword evidence="9" id="KW-1185">Reference proteome</keyword>
<evidence type="ECO:0000256" key="3">
    <source>
        <dbReference type="ARBA" id="ARBA00048244"/>
    </source>
</evidence>
<dbReference type="AlphaFoldDB" id="A0A0K2SN83"/>
<dbReference type="CDD" id="cd05399">
    <property type="entry name" value="NT_Rel-Spo_like"/>
    <property type="match status" value="1"/>
</dbReference>
<dbReference type="FunFam" id="3.30.460.10:FF:000001">
    <property type="entry name" value="GTP pyrophosphokinase RelA"/>
    <property type="match status" value="1"/>
</dbReference>
<dbReference type="Pfam" id="PF02824">
    <property type="entry name" value="TGS"/>
    <property type="match status" value="1"/>
</dbReference>
<dbReference type="STRING" id="1555112.LIP_2632"/>
<dbReference type="InterPro" id="IPR002912">
    <property type="entry name" value="ACT_dom"/>
</dbReference>
<dbReference type="InterPro" id="IPR033655">
    <property type="entry name" value="TGS_RelA/SpoT"/>
</dbReference>
<evidence type="ECO:0000313" key="9">
    <source>
        <dbReference type="Proteomes" id="UP000065807"/>
    </source>
</evidence>
<evidence type="ECO:0000259" key="5">
    <source>
        <dbReference type="PROSITE" id="PS51671"/>
    </source>
</evidence>
<feature type="domain" description="ACT" evidence="5">
    <location>
        <begin position="664"/>
        <end position="739"/>
    </location>
</feature>
<reference evidence="9" key="1">
    <citation type="submission" date="2015-07" db="EMBL/GenBank/DDBJ databases">
        <title>Complete genome sequence and phylogenetic analysis of Limnochorda pilosa.</title>
        <authorList>
            <person name="Watanabe M."/>
            <person name="Kojima H."/>
            <person name="Fukui M."/>
        </authorList>
    </citation>
    <scope>NUCLEOTIDE SEQUENCE [LARGE SCALE GENOMIC DNA]</scope>
    <source>
        <strain evidence="9">HC45</strain>
    </source>
</reference>
<dbReference type="EC" id="2.7.6.5" evidence="2"/>
<dbReference type="PROSITE" id="PS51671">
    <property type="entry name" value="ACT"/>
    <property type="match status" value="1"/>
</dbReference>
<dbReference type="Gene3D" id="3.30.70.260">
    <property type="match status" value="1"/>
</dbReference>
<evidence type="ECO:0000259" key="6">
    <source>
        <dbReference type="PROSITE" id="PS51831"/>
    </source>
</evidence>
<evidence type="ECO:0000259" key="7">
    <source>
        <dbReference type="PROSITE" id="PS51880"/>
    </source>
</evidence>
<protein>
    <recommendedName>
        <fullName evidence="2">GTP diphosphokinase</fullName>
        <ecNumber evidence="2">2.7.6.5</ecNumber>
    </recommendedName>
</protein>
<dbReference type="InterPro" id="IPR006674">
    <property type="entry name" value="HD_domain"/>
</dbReference>
<dbReference type="SUPFAM" id="SSF109604">
    <property type="entry name" value="HD-domain/PDEase-like"/>
    <property type="match status" value="1"/>
</dbReference>
<dbReference type="InterPro" id="IPR012676">
    <property type="entry name" value="TGS-like"/>
</dbReference>
<dbReference type="CDD" id="cd04876">
    <property type="entry name" value="ACT_RelA-SpoT"/>
    <property type="match status" value="1"/>
</dbReference>
<comment type="catalytic activity">
    <reaction evidence="3">
        <text>GTP + ATP = guanosine 3'-diphosphate 5'-triphosphate + AMP</text>
        <dbReference type="Rhea" id="RHEA:22088"/>
        <dbReference type="ChEBI" id="CHEBI:30616"/>
        <dbReference type="ChEBI" id="CHEBI:37565"/>
        <dbReference type="ChEBI" id="CHEBI:142410"/>
        <dbReference type="ChEBI" id="CHEBI:456215"/>
        <dbReference type="EC" id="2.7.6.5"/>
    </reaction>
</comment>
<name>A0A0K2SN83_LIMPI</name>
<evidence type="ECO:0000313" key="8">
    <source>
        <dbReference type="EMBL" id="BAS28462.1"/>
    </source>
</evidence>
<dbReference type="SMART" id="SM00471">
    <property type="entry name" value="HDc"/>
    <property type="match status" value="1"/>
</dbReference>
<proteinExistence type="inferred from homology"/>
<accession>A0A0K2SN83</accession>
<dbReference type="Pfam" id="PF13291">
    <property type="entry name" value="ACT_4"/>
    <property type="match status" value="1"/>
</dbReference>
<dbReference type="GO" id="GO:0015970">
    <property type="term" value="P:guanosine tetraphosphate biosynthetic process"/>
    <property type="evidence" value="ECO:0007669"/>
    <property type="project" value="UniProtKB-UniPathway"/>
</dbReference>
<dbReference type="OrthoDB" id="9805041at2"/>
<dbReference type="Pfam" id="PF13328">
    <property type="entry name" value="HD_4"/>
    <property type="match status" value="1"/>
</dbReference>
<organism evidence="8 9">
    <name type="scientific">Limnochorda pilosa</name>
    <dbReference type="NCBI Taxonomy" id="1555112"/>
    <lineage>
        <taxon>Bacteria</taxon>
        <taxon>Bacillati</taxon>
        <taxon>Bacillota</taxon>
        <taxon>Limnochordia</taxon>
        <taxon>Limnochordales</taxon>
        <taxon>Limnochordaceae</taxon>
        <taxon>Limnochorda</taxon>
    </lineage>
</organism>
<dbReference type="SMART" id="SM00954">
    <property type="entry name" value="RelA_SpoT"/>
    <property type="match status" value="1"/>
</dbReference>
<evidence type="ECO:0000256" key="2">
    <source>
        <dbReference type="ARBA" id="ARBA00013251"/>
    </source>
</evidence>
<dbReference type="KEGG" id="lpil:LIP_2632"/>
<dbReference type="PATRIC" id="fig|1555112.3.peg.2672"/>
<dbReference type="Pfam" id="PF19296">
    <property type="entry name" value="RelA_AH_RIS"/>
    <property type="match status" value="1"/>
</dbReference>
<reference evidence="9" key="2">
    <citation type="journal article" date="2016" name="Int. J. Syst. Evol. Microbiol.">
        <title>Complete genome sequence and cell structure of Limnochorda pilosa, a Gram-negative spore-former within the phylum Firmicutes.</title>
        <authorList>
            <person name="Watanabe M."/>
            <person name="Kojima H."/>
            <person name="Fukui M."/>
        </authorList>
    </citation>
    <scope>NUCLEOTIDE SEQUENCE [LARGE SCALE GENOMIC DNA]</scope>
    <source>
        <strain evidence="9">HC45</strain>
    </source>
</reference>
<dbReference type="Pfam" id="PF04607">
    <property type="entry name" value="RelA_SpoT"/>
    <property type="match status" value="1"/>
</dbReference>
<dbReference type="PANTHER" id="PTHR21262:SF31">
    <property type="entry name" value="GTP PYROPHOSPHOKINASE"/>
    <property type="match status" value="1"/>
</dbReference>
<dbReference type="InterPro" id="IPR045865">
    <property type="entry name" value="ACT-like_dom_sf"/>
</dbReference>
<dbReference type="RefSeq" id="WP_068138845.1">
    <property type="nucleotide sequence ID" value="NZ_AP014924.1"/>
</dbReference>
<dbReference type="FunFam" id="1.10.3210.10:FF:000001">
    <property type="entry name" value="GTP pyrophosphokinase RelA"/>
    <property type="match status" value="1"/>
</dbReference>
<sequence>MGKPERSAEVPVLTEEDRIFETLVQRVLTYNPQADAGLLRRAYETAQEAHRNQRRDSGVAYVRHPLEVALLLSELELDVVTLAAGLLHDVLEDTPITREELEERFGSEVLLLVDGVTKLSRIPTQSREEHQAQSLRKMFLAMAEDLRVIVIKLADRLHNMRTLDPLPPERQRKIARETLEIFAPLAHRLGMWSIKWEMEDEAFRYMNPEAYYSLAQRLAKKRKEREAEVQEALELLRRRLEEAGFKADIFGRPKHLYSIYQKMQRQQKDLNEIYDLIAVRVVVETVRDCYGVLGLVHTLWTPIPGRFKDYIAMPKSNLYQSLHTTVVGPKGDPLEIQIRTREMHRIAEKGIAAHWLYKEGYRSNEEFEKKVAWLREVMEWLREMRDPQEFMETLKIDLFEDEVFVFTPKGDVRSLPTGSTPVDFAFSIHTDIGLHCAGAKVNGRIVPLNHRLRNGEFVEILTAKNAAPSQDWLSFVKTSKARSKIRAFLKEARRAEMTQRGRELLEAEARRLGVEPGELSVDRIEDAAKRAGLAAEDDFYAQVGFGSWTVNQALGRVLGESRLKDLRRRWRLAHHRGGRRARVQPHQMVRVPGLENVLIRFSKCCSPVPGDEIIGYITRGRGVSIHRRDCPNTEALGEQEEREIAVEWVAPASVGGQPLSFPVEIEVEAVDRTNLLTQVMDAVSQQGKMNIEAVNARTTRGKVAYINLVVDITDTRQMDEVMERLQRVKGVSRVSRARPT</sequence>
<dbReference type="SUPFAM" id="SSF81271">
    <property type="entry name" value="TGS-like"/>
    <property type="match status" value="1"/>
</dbReference>
<dbReference type="InterPro" id="IPR007685">
    <property type="entry name" value="RelA_SpoT"/>
</dbReference>
<dbReference type="FunFam" id="3.10.20.30:FF:000002">
    <property type="entry name" value="GTP pyrophosphokinase (RelA/SpoT)"/>
    <property type="match status" value="1"/>
</dbReference>
<dbReference type="InterPro" id="IPR004811">
    <property type="entry name" value="RelA/Spo_fam"/>
</dbReference>
<evidence type="ECO:0000256" key="1">
    <source>
        <dbReference type="ARBA" id="ARBA00004976"/>
    </source>
</evidence>
<dbReference type="PROSITE" id="PS51831">
    <property type="entry name" value="HD"/>
    <property type="match status" value="1"/>
</dbReference>
<dbReference type="InterPro" id="IPR004095">
    <property type="entry name" value="TGS"/>
</dbReference>
<dbReference type="Gene3D" id="1.10.3210.10">
    <property type="entry name" value="Hypothetical protein af1432"/>
    <property type="match status" value="1"/>
</dbReference>
<dbReference type="GO" id="GO:0008728">
    <property type="term" value="F:GTP diphosphokinase activity"/>
    <property type="evidence" value="ECO:0007669"/>
    <property type="project" value="UniProtKB-EC"/>
</dbReference>
<dbReference type="InterPro" id="IPR003607">
    <property type="entry name" value="HD/PDEase_dom"/>
</dbReference>
<dbReference type="Gene3D" id="3.10.20.30">
    <property type="match status" value="1"/>
</dbReference>
<gene>
    <name evidence="8" type="ORF">LIP_2632</name>
</gene>
<feature type="domain" description="HD" evidence="6">
    <location>
        <begin position="61"/>
        <end position="160"/>
    </location>
</feature>
<dbReference type="EMBL" id="AP014924">
    <property type="protein sequence ID" value="BAS28462.1"/>
    <property type="molecule type" value="Genomic_DNA"/>
</dbReference>
<dbReference type="Gene3D" id="3.30.460.10">
    <property type="entry name" value="Beta Polymerase, domain 2"/>
    <property type="match status" value="1"/>
</dbReference>